<accession>A0ABN1JFL0</accession>
<feature type="domain" description="HTH lysR-type" evidence="5">
    <location>
        <begin position="1"/>
        <end position="58"/>
    </location>
</feature>
<dbReference type="PANTHER" id="PTHR30126">
    <property type="entry name" value="HTH-TYPE TRANSCRIPTIONAL REGULATOR"/>
    <property type="match status" value="1"/>
</dbReference>
<dbReference type="InterPro" id="IPR005119">
    <property type="entry name" value="LysR_subst-bd"/>
</dbReference>
<dbReference type="PRINTS" id="PR00039">
    <property type="entry name" value="HTHLYSR"/>
</dbReference>
<evidence type="ECO:0000259" key="5">
    <source>
        <dbReference type="PROSITE" id="PS50931"/>
    </source>
</evidence>
<dbReference type="Pfam" id="PF00126">
    <property type="entry name" value="HTH_1"/>
    <property type="match status" value="1"/>
</dbReference>
<dbReference type="Gene3D" id="3.40.190.290">
    <property type="match status" value="1"/>
</dbReference>
<evidence type="ECO:0000256" key="4">
    <source>
        <dbReference type="ARBA" id="ARBA00023163"/>
    </source>
</evidence>
<evidence type="ECO:0000313" key="7">
    <source>
        <dbReference type="Proteomes" id="UP001501510"/>
    </source>
</evidence>
<dbReference type="Proteomes" id="UP001501510">
    <property type="component" value="Unassembled WGS sequence"/>
</dbReference>
<evidence type="ECO:0000256" key="1">
    <source>
        <dbReference type="ARBA" id="ARBA00009437"/>
    </source>
</evidence>
<dbReference type="InterPro" id="IPR036388">
    <property type="entry name" value="WH-like_DNA-bd_sf"/>
</dbReference>
<comment type="similarity">
    <text evidence="1">Belongs to the LysR transcriptional regulatory family.</text>
</comment>
<dbReference type="InterPro" id="IPR036390">
    <property type="entry name" value="WH_DNA-bd_sf"/>
</dbReference>
<dbReference type="Gene3D" id="1.10.10.10">
    <property type="entry name" value="Winged helix-like DNA-binding domain superfamily/Winged helix DNA-binding domain"/>
    <property type="match status" value="1"/>
</dbReference>
<dbReference type="RefSeq" id="WP_343760588.1">
    <property type="nucleotide sequence ID" value="NZ_BAAACG010000008.1"/>
</dbReference>
<sequence length="296" mass="33307">MDLKYFITLKTILQEGSFQKAASKLSYTQSTVTSQIKSLEAELGVKLFEKIGRNMVLTQAGKDVLPQIDVVVESVNKIKNYGKSNKELGGKLKIAIAESLLSYKMQDVLKEFKLMAPKVELTFTSVNCYILQNAIIYGDIDIGVYYDIGKHNSVTTDKLGAFSLALVCSPDLNMDKRDFITPNQNKDLTLIGLEKQSINREIFEKYMKDKNINLNNIIELYSIETIKKSVAGNLGVAYLPRFTVKDELKKGALVELETSIPNKKITAQCVYHKNKWLSPAMKLFIKLVKSTLNKSE</sequence>
<gene>
    <name evidence="6" type="ORF">GCM10008906_16080</name>
</gene>
<dbReference type="PANTHER" id="PTHR30126:SF5">
    <property type="entry name" value="HTH-TYPE TRANSCRIPTIONAL ACTIVATOR CMPR"/>
    <property type="match status" value="1"/>
</dbReference>
<organism evidence="6 7">
    <name type="scientific">Clostridium oceanicum</name>
    <dbReference type="NCBI Taxonomy" id="1543"/>
    <lineage>
        <taxon>Bacteria</taxon>
        <taxon>Bacillati</taxon>
        <taxon>Bacillota</taxon>
        <taxon>Clostridia</taxon>
        <taxon>Eubacteriales</taxon>
        <taxon>Clostridiaceae</taxon>
        <taxon>Clostridium</taxon>
    </lineage>
</organism>
<dbReference type="InterPro" id="IPR000847">
    <property type="entry name" value="LysR_HTH_N"/>
</dbReference>
<evidence type="ECO:0000256" key="2">
    <source>
        <dbReference type="ARBA" id="ARBA00023015"/>
    </source>
</evidence>
<evidence type="ECO:0000313" key="6">
    <source>
        <dbReference type="EMBL" id="GAA0738554.1"/>
    </source>
</evidence>
<dbReference type="EMBL" id="BAAACG010000008">
    <property type="protein sequence ID" value="GAA0738554.1"/>
    <property type="molecule type" value="Genomic_DNA"/>
</dbReference>
<keyword evidence="7" id="KW-1185">Reference proteome</keyword>
<proteinExistence type="inferred from homology"/>
<keyword evidence="3" id="KW-0238">DNA-binding</keyword>
<comment type="caution">
    <text evidence="6">The sequence shown here is derived from an EMBL/GenBank/DDBJ whole genome shotgun (WGS) entry which is preliminary data.</text>
</comment>
<name>A0ABN1JFL0_9CLOT</name>
<keyword evidence="2" id="KW-0805">Transcription regulation</keyword>
<evidence type="ECO:0000256" key="3">
    <source>
        <dbReference type="ARBA" id="ARBA00023125"/>
    </source>
</evidence>
<dbReference type="SUPFAM" id="SSF46785">
    <property type="entry name" value="Winged helix' DNA-binding domain"/>
    <property type="match status" value="1"/>
</dbReference>
<dbReference type="PROSITE" id="PS50931">
    <property type="entry name" value="HTH_LYSR"/>
    <property type="match status" value="1"/>
</dbReference>
<dbReference type="SUPFAM" id="SSF53850">
    <property type="entry name" value="Periplasmic binding protein-like II"/>
    <property type="match status" value="1"/>
</dbReference>
<keyword evidence="4" id="KW-0804">Transcription</keyword>
<dbReference type="Pfam" id="PF03466">
    <property type="entry name" value="LysR_substrate"/>
    <property type="match status" value="1"/>
</dbReference>
<protein>
    <submittedName>
        <fullName evidence="6">LysR family transcriptional regulator</fullName>
    </submittedName>
</protein>
<dbReference type="CDD" id="cd05466">
    <property type="entry name" value="PBP2_LTTR_substrate"/>
    <property type="match status" value="1"/>
</dbReference>
<reference evidence="6 7" key="1">
    <citation type="journal article" date="2019" name="Int. J. Syst. Evol. Microbiol.">
        <title>The Global Catalogue of Microorganisms (GCM) 10K type strain sequencing project: providing services to taxonomists for standard genome sequencing and annotation.</title>
        <authorList>
            <consortium name="The Broad Institute Genomics Platform"/>
            <consortium name="The Broad Institute Genome Sequencing Center for Infectious Disease"/>
            <person name="Wu L."/>
            <person name="Ma J."/>
        </authorList>
    </citation>
    <scope>NUCLEOTIDE SEQUENCE [LARGE SCALE GENOMIC DNA]</scope>
    <source>
        <strain evidence="6 7">JCM 1407</strain>
    </source>
</reference>